<protein>
    <submittedName>
        <fullName evidence="2">Uncharacterized protein</fullName>
    </submittedName>
</protein>
<name>A0ABT8KL53_9BACT</name>
<gene>
    <name evidence="2" type="ORF">QQ008_06270</name>
</gene>
<evidence type="ECO:0000313" key="2">
    <source>
        <dbReference type="EMBL" id="MDN5200954.1"/>
    </source>
</evidence>
<keyword evidence="3" id="KW-1185">Reference proteome</keyword>
<feature type="transmembrane region" description="Helical" evidence="1">
    <location>
        <begin position="21"/>
        <end position="42"/>
    </location>
</feature>
<accession>A0ABT8KL53</accession>
<dbReference type="EMBL" id="JAUJEA010000002">
    <property type="protein sequence ID" value="MDN5200954.1"/>
    <property type="molecule type" value="Genomic_DNA"/>
</dbReference>
<evidence type="ECO:0000313" key="3">
    <source>
        <dbReference type="Proteomes" id="UP001172082"/>
    </source>
</evidence>
<dbReference type="Proteomes" id="UP001172082">
    <property type="component" value="Unassembled WGS sequence"/>
</dbReference>
<evidence type="ECO:0000256" key="1">
    <source>
        <dbReference type="SAM" id="Phobius"/>
    </source>
</evidence>
<keyword evidence="1" id="KW-0812">Transmembrane</keyword>
<keyword evidence="1" id="KW-1133">Transmembrane helix</keyword>
<comment type="caution">
    <text evidence="2">The sequence shown here is derived from an EMBL/GenBank/DDBJ whole genome shotgun (WGS) entry which is preliminary data.</text>
</comment>
<keyword evidence="1" id="KW-0472">Membrane</keyword>
<sequence>MKKQLSKTFYDLFGIQKEFTNFDVATFCAVVLVVTSLVFVMIKETV</sequence>
<reference evidence="2" key="1">
    <citation type="submission" date="2023-06" db="EMBL/GenBank/DDBJ databases">
        <title>Genomic of Parafulvivirga corallium.</title>
        <authorList>
            <person name="Wang G."/>
        </authorList>
    </citation>
    <scope>NUCLEOTIDE SEQUENCE</scope>
    <source>
        <strain evidence="2">BMA10</strain>
    </source>
</reference>
<proteinExistence type="predicted"/>
<organism evidence="2 3">
    <name type="scientific">Splendidivirga corallicola</name>
    <dbReference type="NCBI Taxonomy" id="3051826"/>
    <lineage>
        <taxon>Bacteria</taxon>
        <taxon>Pseudomonadati</taxon>
        <taxon>Bacteroidota</taxon>
        <taxon>Cytophagia</taxon>
        <taxon>Cytophagales</taxon>
        <taxon>Splendidivirgaceae</taxon>
        <taxon>Splendidivirga</taxon>
    </lineage>
</organism>